<dbReference type="Proteomes" id="UP001642360">
    <property type="component" value="Unassembled WGS sequence"/>
</dbReference>
<name>A0ABC8T6S5_9AQUA</name>
<evidence type="ECO:0000256" key="1">
    <source>
        <dbReference type="SAM" id="MobiDB-lite"/>
    </source>
</evidence>
<protein>
    <submittedName>
        <fullName evidence="2">Uncharacterized protein</fullName>
    </submittedName>
</protein>
<organism evidence="2 3">
    <name type="scientific">Ilex paraguariensis</name>
    <name type="common">yerba mate</name>
    <dbReference type="NCBI Taxonomy" id="185542"/>
    <lineage>
        <taxon>Eukaryota</taxon>
        <taxon>Viridiplantae</taxon>
        <taxon>Streptophyta</taxon>
        <taxon>Embryophyta</taxon>
        <taxon>Tracheophyta</taxon>
        <taxon>Spermatophyta</taxon>
        <taxon>Magnoliopsida</taxon>
        <taxon>eudicotyledons</taxon>
        <taxon>Gunneridae</taxon>
        <taxon>Pentapetalae</taxon>
        <taxon>asterids</taxon>
        <taxon>campanulids</taxon>
        <taxon>Aquifoliales</taxon>
        <taxon>Aquifoliaceae</taxon>
        <taxon>Ilex</taxon>
    </lineage>
</organism>
<evidence type="ECO:0000313" key="2">
    <source>
        <dbReference type="EMBL" id="CAK9164978.1"/>
    </source>
</evidence>
<gene>
    <name evidence="2" type="ORF">ILEXP_LOCUS34115</name>
</gene>
<keyword evidence="3" id="KW-1185">Reference proteome</keyword>
<sequence>MPMARFLDEVSGCCITSSSQKKAKRIVQIVSCPRSATTGNGNRAAKAEDDLTHKRLLHLAQDLANRPAFEVRLVQVPPVCDGNSGVSPSSSPRKEVPQSALNGMEDPQQQSILPKNGADPDNVQVH</sequence>
<evidence type="ECO:0000313" key="3">
    <source>
        <dbReference type="Proteomes" id="UP001642360"/>
    </source>
</evidence>
<reference evidence="2 3" key="1">
    <citation type="submission" date="2024-02" db="EMBL/GenBank/DDBJ databases">
        <authorList>
            <person name="Vignale AGUSTIN F."/>
            <person name="Sosa J E."/>
            <person name="Modenutti C."/>
        </authorList>
    </citation>
    <scope>NUCLEOTIDE SEQUENCE [LARGE SCALE GENOMIC DNA]</scope>
</reference>
<comment type="caution">
    <text evidence="2">The sequence shown here is derived from an EMBL/GenBank/DDBJ whole genome shotgun (WGS) entry which is preliminary data.</text>
</comment>
<feature type="region of interest" description="Disordered" evidence="1">
    <location>
        <begin position="80"/>
        <end position="126"/>
    </location>
</feature>
<proteinExistence type="predicted"/>
<dbReference type="EMBL" id="CAUOFW020004292">
    <property type="protein sequence ID" value="CAK9164978.1"/>
    <property type="molecule type" value="Genomic_DNA"/>
</dbReference>
<accession>A0ABC8T6S5</accession>
<dbReference type="AlphaFoldDB" id="A0ABC8T6S5"/>